<keyword evidence="3" id="KW-0808">Transferase</keyword>
<protein>
    <submittedName>
        <fullName evidence="3">1-acyl-sn-glycerol-3-phosphate acyltransferase</fullName>
    </submittedName>
</protein>
<proteinExistence type="predicted"/>
<dbReference type="Proteomes" id="UP000199308">
    <property type="component" value="Unassembled WGS sequence"/>
</dbReference>
<keyword evidence="1" id="KW-0472">Membrane</keyword>
<evidence type="ECO:0000313" key="3">
    <source>
        <dbReference type="EMBL" id="SET57931.1"/>
    </source>
</evidence>
<keyword evidence="4" id="KW-1185">Reference proteome</keyword>
<dbReference type="GO" id="GO:0005886">
    <property type="term" value="C:plasma membrane"/>
    <property type="evidence" value="ECO:0007669"/>
    <property type="project" value="TreeGrafter"/>
</dbReference>
<organism evidence="3 4">
    <name type="scientific">Thalassotalea agarivorans</name>
    <name type="common">Thalassomonas agarivorans</name>
    <dbReference type="NCBI Taxonomy" id="349064"/>
    <lineage>
        <taxon>Bacteria</taxon>
        <taxon>Pseudomonadati</taxon>
        <taxon>Pseudomonadota</taxon>
        <taxon>Gammaproteobacteria</taxon>
        <taxon>Alteromonadales</taxon>
        <taxon>Colwelliaceae</taxon>
        <taxon>Thalassotalea</taxon>
    </lineage>
</organism>
<keyword evidence="3" id="KW-0012">Acyltransferase</keyword>
<evidence type="ECO:0000259" key="2">
    <source>
        <dbReference type="SMART" id="SM00563"/>
    </source>
</evidence>
<feature type="transmembrane region" description="Helical" evidence="1">
    <location>
        <begin position="6"/>
        <end position="39"/>
    </location>
</feature>
<keyword evidence="1" id="KW-0812">Transmembrane</keyword>
<accession>A0A1I0FK54</accession>
<dbReference type="OrthoDB" id="319710at2"/>
<dbReference type="RefSeq" id="WP_093330073.1">
    <property type="nucleotide sequence ID" value="NZ_AP027363.1"/>
</dbReference>
<sequence length="297" mass="34122">MLSFLPSFILFPIGVVLLSLNLAFAGSTLFIGGIFKLLLPFASVHRKILVVMNGIFRLWALNNYLVIMLLNKTTWTIKGDEGLNRESWYLLIANHISWLDIFVVAHVARKRIPEPKFFLKEELKKVPFIGIGCWALDMPFMKRYSRSFIEKNPHLKGKDIETTKKSCERYKLAPTTIINFVEGTRITESKHKQQQSPFRNLLKPKAGGIAFTLATMGEQFDKVLNVTICYPGTEGHTMKRLLSGKLTEVVVDIEQIDVTDEIVGNYFEDESFQASFQTWLNDLWLRKDANIDKWMGR</sequence>
<evidence type="ECO:0000256" key="1">
    <source>
        <dbReference type="SAM" id="Phobius"/>
    </source>
</evidence>
<dbReference type="SUPFAM" id="SSF69593">
    <property type="entry name" value="Glycerol-3-phosphate (1)-acyltransferase"/>
    <property type="match status" value="1"/>
</dbReference>
<name>A0A1I0FK54_THASX</name>
<dbReference type="PANTHER" id="PTHR10983:SF15">
    <property type="entry name" value="ACYLTRANSFERASE YIHG-RELATED"/>
    <property type="match status" value="1"/>
</dbReference>
<dbReference type="SMART" id="SM00563">
    <property type="entry name" value="PlsC"/>
    <property type="match status" value="1"/>
</dbReference>
<dbReference type="InterPro" id="IPR002123">
    <property type="entry name" value="Plipid/glycerol_acylTrfase"/>
</dbReference>
<gene>
    <name evidence="3" type="ORF">SAMN05660429_02150</name>
</gene>
<reference evidence="3 4" key="1">
    <citation type="submission" date="2016-10" db="EMBL/GenBank/DDBJ databases">
        <authorList>
            <person name="de Groot N.N."/>
        </authorList>
    </citation>
    <scope>NUCLEOTIDE SEQUENCE [LARGE SCALE GENOMIC DNA]</scope>
    <source>
        <strain evidence="3 4">DSM 19706</strain>
    </source>
</reference>
<dbReference type="STRING" id="349064.SAMN05660429_02150"/>
<dbReference type="CDD" id="cd07990">
    <property type="entry name" value="LPLAT_LCLAT1-like"/>
    <property type="match status" value="1"/>
</dbReference>
<evidence type="ECO:0000313" key="4">
    <source>
        <dbReference type="Proteomes" id="UP000199308"/>
    </source>
</evidence>
<feature type="transmembrane region" description="Helical" evidence="1">
    <location>
        <begin position="48"/>
        <end position="67"/>
    </location>
</feature>
<dbReference type="EMBL" id="FOHK01000009">
    <property type="protein sequence ID" value="SET57931.1"/>
    <property type="molecule type" value="Genomic_DNA"/>
</dbReference>
<dbReference type="AlphaFoldDB" id="A0A1I0FK54"/>
<feature type="domain" description="Phospholipid/glycerol acyltransferase" evidence="2">
    <location>
        <begin position="89"/>
        <end position="216"/>
    </location>
</feature>
<dbReference type="PANTHER" id="PTHR10983">
    <property type="entry name" value="1-ACYLGLYCEROL-3-PHOSPHATE ACYLTRANSFERASE-RELATED"/>
    <property type="match status" value="1"/>
</dbReference>
<dbReference type="NCBIfam" id="NF010621">
    <property type="entry name" value="PRK14014.1"/>
    <property type="match status" value="1"/>
</dbReference>
<dbReference type="GO" id="GO:0016746">
    <property type="term" value="F:acyltransferase activity"/>
    <property type="evidence" value="ECO:0007669"/>
    <property type="project" value="UniProtKB-KW"/>
</dbReference>
<keyword evidence="1" id="KW-1133">Transmembrane helix</keyword>
<dbReference type="Pfam" id="PF01553">
    <property type="entry name" value="Acyltransferase"/>
    <property type="match status" value="1"/>
</dbReference>